<dbReference type="Gene3D" id="2.60.260.20">
    <property type="entry name" value="Urease metallochaperone UreE, N-terminal domain"/>
    <property type="match status" value="2"/>
</dbReference>
<dbReference type="PRINTS" id="PR00625">
    <property type="entry name" value="JDOMAIN"/>
</dbReference>
<dbReference type="PANTHER" id="PTHR43888">
    <property type="entry name" value="DNAJ-LIKE-2, ISOFORM A-RELATED"/>
    <property type="match status" value="1"/>
</dbReference>
<dbReference type="Pfam" id="PF00226">
    <property type="entry name" value="DnaJ"/>
    <property type="match status" value="1"/>
</dbReference>
<dbReference type="GO" id="GO:0008270">
    <property type="term" value="F:zinc ion binding"/>
    <property type="evidence" value="ECO:0007669"/>
    <property type="project" value="UniProtKB-KW"/>
</dbReference>
<dbReference type="GO" id="GO:0005524">
    <property type="term" value="F:ATP binding"/>
    <property type="evidence" value="ECO:0007669"/>
    <property type="project" value="InterPro"/>
</dbReference>
<feature type="domain" description="CR-type" evidence="9">
    <location>
        <begin position="129"/>
        <end position="212"/>
    </location>
</feature>
<organism evidence="10 11">
    <name type="scientific">Zygotorulaspora mrakii</name>
    <name type="common">Zygosaccharomyces mrakii</name>
    <dbReference type="NCBI Taxonomy" id="42260"/>
    <lineage>
        <taxon>Eukaryota</taxon>
        <taxon>Fungi</taxon>
        <taxon>Dikarya</taxon>
        <taxon>Ascomycota</taxon>
        <taxon>Saccharomycotina</taxon>
        <taxon>Saccharomycetes</taxon>
        <taxon>Saccharomycetales</taxon>
        <taxon>Saccharomycetaceae</taxon>
        <taxon>Zygotorulaspora</taxon>
    </lineage>
</organism>
<gene>
    <name evidence="10" type="ORF">HG535_0D02480</name>
</gene>
<dbReference type="Proteomes" id="UP000509704">
    <property type="component" value="Chromosome 4"/>
</dbReference>
<dbReference type="PROSITE" id="PS51188">
    <property type="entry name" value="ZF_CR"/>
    <property type="match status" value="1"/>
</dbReference>
<protein>
    <recommendedName>
        <fullName evidence="12">J domain-containing protein</fullName>
    </recommendedName>
</protein>
<dbReference type="InterPro" id="IPR044713">
    <property type="entry name" value="DNJA1/2-like"/>
</dbReference>
<dbReference type="Pfam" id="PF00684">
    <property type="entry name" value="DnaJ_CXXCXGXG"/>
    <property type="match status" value="1"/>
</dbReference>
<dbReference type="Pfam" id="PF01556">
    <property type="entry name" value="DnaJ_C"/>
    <property type="match status" value="1"/>
</dbReference>
<dbReference type="InterPro" id="IPR036869">
    <property type="entry name" value="J_dom_sf"/>
</dbReference>
<dbReference type="HAMAP" id="MF_01152">
    <property type="entry name" value="DnaJ"/>
    <property type="match status" value="1"/>
</dbReference>
<dbReference type="Gene3D" id="1.10.287.110">
    <property type="entry name" value="DnaJ domain"/>
    <property type="match status" value="1"/>
</dbReference>
<evidence type="ECO:0000256" key="7">
    <source>
        <dbReference type="SAM" id="MobiDB-lite"/>
    </source>
</evidence>
<evidence type="ECO:0000256" key="6">
    <source>
        <dbReference type="PROSITE-ProRule" id="PRU00546"/>
    </source>
</evidence>
<evidence type="ECO:0000313" key="10">
    <source>
        <dbReference type="EMBL" id="QLG72540.1"/>
    </source>
</evidence>
<dbReference type="InterPro" id="IPR012724">
    <property type="entry name" value="DnaJ"/>
</dbReference>
<dbReference type="InterPro" id="IPR008971">
    <property type="entry name" value="HSP40/DnaJ_pept-bd"/>
</dbReference>
<dbReference type="FunFam" id="2.60.260.20:FF:000036">
    <property type="entry name" value="Type I HSP40 co-chaperone"/>
    <property type="match status" value="1"/>
</dbReference>
<evidence type="ECO:0000256" key="3">
    <source>
        <dbReference type="ARBA" id="ARBA00022771"/>
    </source>
</evidence>
<evidence type="ECO:0000259" key="8">
    <source>
        <dbReference type="PROSITE" id="PS50076"/>
    </source>
</evidence>
<keyword evidence="2" id="KW-0677">Repeat</keyword>
<dbReference type="GO" id="GO:0006457">
    <property type="term" value="P:protein folding"/>
    <property type="evidence" value="ECO:0007669"/>
    <property type="project" value="InterPro"/>
</dbReference>
<proteinExistence type="inferred from homology"/>
<feature type="region of interest" description="Disordered" evidence="7">
    <location>
        <begin position="376"/>
        <end position="407"/>
    </location>
</feature>
<evidence type="ECO:0000313" key="11">
    <source>
        <dbReference type="Proteomes" id="UP000509704"/>
    </source>
</evidence>
<dbReference type="GO" id="GO:0009408">
    <property type="term" value="P:response to heat"/>
    <property type="evidence" value="ECO:0007669"/>
    <property type="project" value="InterPro"/>
</dbReference>
<evidence type="ECO:0000256" key="4">
    <source>
        <dbReference type="ARBA" id="ARBA00022833"/>
    </source>
</evidence>
<dbReference type="CDD" id="cd06257">
    <property type="entry name" value="DnaJ"/>
    <property type="match status" value="1"/>
</dbReference>
<dbReference type="GO" id="GO:0072655">
    <property type="term" value="P:establishment of protein localization to mitochondrion"/>
    <property type="evidence" value="ECO:0007669"/>
    <property type="project" value="UniProtKB-ARBA"/>
</dbReference>
<dbReference type="SUPFAM" id="SSF46565">
    <property type="entry name" value="Chaperone J-domain"/>
    <property type="match status" value="1"/>
</dbReference>
<dbReference type="OrthoDB" id="550424at2759"/>
<dbReference type="Gene3D" id="2.10.230.10">
    <property type="entry name" value="Heat shock protein DnaJ, cysteine-rich domain"/>
    <property type="match status" value="1"/>
</dbReference>
<sequence>MVADTKLYELLEVSATATDIEIKKAYRKSALRYHPDKNPSEEAAEKFKEVSSAYEVLSDPQKRDIYDQYGMEGLSGSGGPGGPGGFGGFGDDIFSQFFGGGGAQRPKGPQRGRDIKHEISVSLEELFKGRTTKLALNKQVTCKTCKGLGGKEGAVKKCTACNGVGIKFVTRQMGPMIQRFQTECDVCHGTGTIIDPKGRCKVCLGKKVVNERKILEVHVDPGMKDGQRIVFKGEADQAPDIIPGDVVFVVSEKPHKDFKRVGDDLVYEAEVDLLTAIAGGAFSLKHVSGDWLKITIIPGEIISPGMRKIVEGKGMPIQKFGGYGNLLINFKIKFPENHFTTEENLKKLEEVLPPRKQEVIPEGVHVEECILSEFDSSKYNSNGRGQSYDEDDDEGHGGAEGVQCASQ</sequence>
<dbReference type="PROSITE" id="PS50076">
    <property type="entry name" value="DNAJ_2"/>
    <property type="match status" value="1"/>
</dbReference>
<keyword evidence="1 6" id="KW-0479">Metal-binding</keyword>
<dbReference type="FunFam" id="2.10.230.10:FF:000001">
    <property type="entry name" value="DnaJ subfamily A member 2"/>
    <property type="match status" value="1"/>
</dbReference>
<evidence type="ECO:0000259" key="9">
    <source>
        <dbReference type="PROSITE" id="PS51188"/>
    </source>
</evidence>
<dbReference type="CDD" id="cd10719">
    <property type="entry name" value="DnaJ_zf"/>
    <property type="match status" value="1"/>
</dbReference>
<dbReference type="PROSITE" id="PS00636">
    <property type="entry name" value="DNAJ_1"/>
    <property type="match status" value="1"/>
</dbReference>
<keyword evidence="5" id="KW-0143">Chaperone</keyword>
<evidence type="ECO:0008006" key="12">
    <source>
        <dbReference type="Google" id="ProtNLM"/>
    </source>
</evidence>
<feature type="domain" description="J" evidence="8">
    <location>
        <begin position="6"/>
        <end position="70"/>
    </location>
</feature>
<dbReference type="EMBL" id="CP058607">
    <property type="protein sequence ID" value="QLG72540.1"/>
    <property type="molecule type" value="Genomic_DNA"/>
</dbReference>
<accession>A0A7H9B1N8</accession>
<evidence type="ECO:0000256" key="1">
    <source>
        <dbReference type="ARBA" id="ARBA00022723"/>
    </source>
</evidence>
<dbReference type="CDD" id="cd10747">
    <property type="entry name" value="DnaJ_C"/>
    <property type="match status" value="1"/>
</dbReference>
<dbReference type="InterPro" id="IPR001623">
    <property type="entry name" value="DnaJ_domain"/>
</dbReference>
<dbReference type="GO" id="GO:0001671">
    <property type="term" value="F:ATPase activator activity"/>
    <property type="evidence" value="ECO:0007669"/>
    <property type="project" value="UniProtKB-ARBA"/>
</dbReference>
<dbReference type="GeneID" id="59236264"/>
<dbReference type="SUPFAM" id="SSF57938">
    <property type="entry name" value="DnaJ/Hsp40 cysteine-rich domain"/>
    <property type="match status" value="1"/>
</dbReference>
<dbReference type="RefSeq" id="XP_037144268.1">
    <property type="nucleotide sequence ID" value="XM_037288373.1"/>
</dbReference>
<dbReference type="GO" id="GO:0051082">
    <property type="term" value="F:unfolded protein binding"/>
    <property type="evidence" value="ECO:0007669"/>
    <property type="project" value="InterPro"/>
</dbReference>
<reference evidence="10 11" key="1">
    <citation type="submission" date="2020-07" db="EMBL/GenBank/DDBJ databases">
        <title>The yeast mating-type switching endonuclease HO is a domesticated member of an unorthodox homing genetic element family.</title>
        <authorList>
            <person name="Coughlan A.Y."/>
            <person name="Lombardi L."/>
            <person name="Braun-Galleani S."/>
            <person name="Martos A.R."/>
            <person name="Galeote V."/>
            <person name="Bigey F."/>
            <person name="Dequin S."/>
            <person name="Byrne K.P."/>
            <person name="Wolfe K.H."/>
        </authorList>
    </citation>
    <scope>NUCLEOTIDE SEQUENCE [LARGE SCALE GENOMIC DNA]</scope>
    <source>
        <strain evidence="10 11">NRRL Y-6702</strain>
    </source>
</reference>
<dbReference type="InterPro" id="IPR002939">
    <property type="entry name" value="DnaJ_C"/>
</dbReference>
<dbReference type="SUPFAM" id="SSF49493">
    <property type="entry name" value="HSP40/DnaJ peptide-binding domain"/>
    <property type="match status" value="2"/>
</dbReference>
<keyword evidence="11" id="KW-1185">Reference proteome</keyword>
<keyword evidence="3 6" id="KW-0863">Zinc-finger</keyword>
<dbReference type="InterPro" id="IPR036410">
    <property type="entry name" value="HSP_DnaJ_Cys-rich_dom_sf"/>
</dbReference>
<dbReference type="SMART" id="SM00271">
    <property type="entry name" value="DnaJ"/>
    <property type="match status" value="1"/>
</dbReference>
<keyword evidence="4 6" id="KW-0862">Zinc</keyword>
<dbReference type="FunFam" id="1.10.287.110:FF:000048">
    <property type="entry name" value="DnaJ family protein"/>
    <property type="match status" value="1"/>
</dbReference>
<dbReference type="InterPro" id="IPR001305">
    <property type="entry name" value="HSP_DnaJ_Cys-rich_dom"/>
</dbReference>
<dbReference type="InterPro" id="IPR018253">
    <property type="entry name" value="DnaJ_domain_CS"/>
</dbReference>
<feature type="zinc finger region" description="CR-type" evidence="6">
    <location>
        <begin position="129"/>
        <end position="212"/>
    </location>
</feature>
<evidence type="ECO:0000256" key="2">
    <source>
        <dbReference type="ARBA" id="ARBA00022737"/>
    </source>
</evidence>
<name>A0A7H9B1N8_ZYGMR</name>
<dbReference type="GO" id="GO:0030544">
    <property type="term" value="F:Hsp70 protein binding"/>
    <property type="evidence" value="ECO:0007669"/>
    <property type="project" value="InterPro"/>
</dbReference>
<dbReference type="KEGG" id="zmk:HG535_0D02480"/>
<dbReference type="AlphaFoldDB" id="A0A7H9B1N8"/>
<evidence type="ECO:0000256" key="5">
    <source>
        <dbReference type="ARBA" id="ARBA00023186"/>
    </source>
</evidence>